<keyword evidence="3" id="KW-0964">Secreted</keyword>
<evidence type="ECO:0000256" key="5">
    <source>
        <dbReference type="ARBA" id="ARBA00023054"/>
    </source>
</evidence>
<keyword evidence="7" id="KW-1185">Reference proteome</keyword>
<evidence type="ECO:0000256" key="1">
    <source>
        <dbReference type="ARBA" id="ARBA00004613"/>
    </source>
</evidence>
<dbReference type="InterPro" id="IPR009483">
    <property type="entry name" value="IpaD/BipD/SipD"/>
</dbReference>
<evidence type="ECO:0000313" key="6">
    <source>
        <dbReference type="EMBL" id="TCL06145.1"/>
    </source>
</evidence>
<dbReference type="EMBL" id="SJOI01000001">
    <property type="protein sequence ID" value="TCL06145.1"/>
    <property type="molecule type" value="Genomic_DNA"/>
</dbReference>
<sequence length="383" mass="41753">MSYEIPSSITNHPKPFFFAKNVDKTSNQRTNAVEVHSLDETPTAESGANNNSALVNEMESLTSQALVDLKNCRETLSRNDKYVKNNTAKLESQFHASQRQLDNAMDAGLRSENPAQGQNVSSLASAKTDPGWQVELKSAMDKLNGVMALEQSAVGSNTFAKSIDDGASVFIADLDEKRAKSYRELWQDAADGINSIKSGYLEVYETVVERYTAFYSSFSDFMSGLTALITFSTDDKGTQTMQFKPEALQKINALISSYSGDKAVLFPASGTVSETEAKKWASELGLPTGCVKRSGSGFVVTIDLSPLITIRDNLKEMSGTMTTFQYQSWKSGFDAQSSKFQTTLQTLTTKYGNANGMFDTINKILSSTITAGAETLKQILASI</sequence>
<dbReference type="AlphaFoldDB" id="A0A4R1NEV4"/>
<evidence type="ECO:0000256" key="3">
    <source>
        <dbReference type="ARBA" id="ARBA00022525"/>
    </source>
</evidence>
<dbReference type="Gene3D" id="1.20.1710.10">
    <property type="entry name" value="IpaD-like"/>
    <property type="match status" value="1"/>
</dbReference>
<dbReference type="Pfam" id="PF06511">
    <property type="entry name" value="T3SS_TC"/>
    <property type="match status" value="1"/>
</dbReference>
<dbReference type="Proteomes" id="UP000294555">
    <property type="component" value="Unassembled WGS sequence"/>
</dbReference>
<keyword evidence="5" id="KW-0175">Coiled coil</keyword>
<evidence type="ECO:0000256" key="4">
    <source>
        <dbReference type="ARBA" id="ARBA00023026"/>
    </source>
</evidence>
<organism evidence="6 7">
    <name type="scientific">Sodalis ligni</name>
    <dbReference type="NCBI Taxonomy" id="2697027"/>
    <lineage>
        <taxon>Bacteria</taxon>
        <taxon>Pseudomonadati</taxon>
        <taxon>Pseudomonadota</taxon>
        <taxon>Gammaproteobacteria</taxon>
        <taxon>Enterobacterales</taxon>
        <taxon>Bruguierivoracaceae</taxon>
        <taxon>Sodalis</taxon>
    </lineage>
</organism>
<comment type="similarity">
    <text evidence="2">Belongs to the invasin protein D family.</text>
</comment>
<protein>
    <submittedName>
        <fullName evidence="6">Type III secretion system IpaD/SipD/SspD family effector</fullName>
    </submittedName>
</protein>
<reference evidence="6 7" key="1">
    <citation type="submission" date="2019-02" db="EMBL/GenBank/DDBJ databases">
        <title>Investigation of anaerobic lignin degradation for improved lignocellulosic biofuels.</title>
        <authorList>
            <person name="Deangelis K."/>
        </authorList>
    </citation>
    <scope>NUCLEOTIDE SEQUENCE [LARGE SCALE GENOMIC DNA]</scope>
    <source>
        <strain evidence="6 7">159R</strain>
    </source>
</reference>
<proteinExistence type="inferred from homology"/>
<dbReference type="SUPFAM" id="SSF140693">
    <property type="entry name" value="IpaD-like"/>
    <property type="match status" value="1"/>
</dbReference>
<keyword evidence="4" id="KW-0843">Virulence</keyword>
<evidence type="ECO:0000256" key="2">
    <source>
        <dbReference type="ARBA" id="ARBA00007741"/>
    </source>
</evidence>
<accession>A0A4R1NEV4</accession>
<comment type="caution">
    <text evidence="6">The sequence shown here is derived from an EMBL/GenBank/DDBJ whole genome shotgun (WGS) entry which is preliminary data.</text>
</comment>
<dbReference type="GO" id="GO:0005576">
    <property type="term" value="C:extracellular region"/>
    <property type="evidence" value="ECO:0007669"/>
    <property type="project" value="UniProtKB-SubCell"/>
</dbReference>
<dbReference type="InterPro" id="IPR036708">
    <property type="entry name" value="BipD-like_sf"/>
</dbReference>
<comment type="subcellular location">
    <subcellularLocation>
        <location evidence="1">Secreted</location>
    </subcellularLocation>
</comment>
<gene>
    <name evidence="6" type="ORF">EZJ58_4377</name>
</gene>
<dbReference type="RefSeq" id="WP_165934218.1">
    <property type="nucleotide sequence ID" value="NZ_SJOI01000001.1"/>
</dbReference>
<name>A0A4R1NEV4_9GAMM</name>
<evidence type="ECO:0000313" key="7">
    <source>
        <dbReference type="Proteomes" id="UP000294555"/>
    </source>
</evidence>